<feature type="repeat" description="TPR" evidence="8">
    <location>
        <begin position="144"/>
        <end position="177"/>
    </location>
</feature>
<evidence type="ECO:0000313" key="10">
    <source>
        <dbReference type="EMBL" id="QDQ28606.1"/>
    </source>
</evidence>
<dbReference type="Pfam" id="PF13431">
    <property type="entry name" value="TPR_17"/>
    <property type="match status" value="1"/>
</dbReference>
<dbReference type="EMBL" id="CP041730">
    <property type="protein sequence ID" value="QDQ28606.1"/>
    <property type="molecule type" value="Genomic_DNA"/>
</dbReference>
<dbReference type="SUPFAM" id="SSF53756">
    <property type="entry name" value="UDP-Glycosyltransferase/glycogen phosphorylase"/>
    <property type="match status" value="1"/>
</dbReference>
<name>A0A516SKC8_9NEIS</name>
<dbReference type="SUPFAM" id="SSF81901">
    <property type="entry name" value="HCP-like"/>
    <property type="match status" value="1"/>
</dbReference>
<feature type="repeat" description="TPR" evidence="8">
    <location>
        <begin position="178"/>
        <end position="211"/>
    </location>
</feature>
<dbReference type="InterPro" id="IPR019734">
    <property type="entry name" value="TPR_rpt"/>
</dbReference>
<keyword evidence="4" id="KW-0328">Glycosyltransferase</keyword>
<dbReference type="GO" id="GO:0097363">
    <property type="term" value="F:protein O-acetylglucosaminyltransferase activity"/>
    <property type="evidence" value="ECO:0007669"/>
    <property type="project" value="UniProtKB-EC"/>
</dbReference>
<evidence type="ECO:0000256" key="3">
    <source>
        <dbReference type="ARBA" id="ARBA00011970"/>
    </source>
</evidence>
<keyword evidence="6" id="KW-0677">Repeat</keyword>
<sequence>MGAECHLKGWSCVQFLEYNSPVTEFFYARVAKIRAMNASLSDTELLDLARQRQAAGDHAAADNFAAMVTEKYPGRAQAWLLRAQLAWQAGRPAQAAEWVTRAQGLAPEDADLQLACGEIWHGLERHPAAHLAYRRAATLRPEWPQAWNQLGMHAHHLGKGEAAAAAYRHALRLDERQPRVHNNYAALLQQNGMVAQAMHHFRRAIELDPQYAIAWKNYAALLQEQSLYAEALTAYERAAMLRPDYAEAISGALLMRLHGLEWDGLERKMAELGTALAAHPAARISPFAMLALDSDPARQLSIARRWARSYRPTPLPARPTAQGERIRLGYLGGDFHTHATAWLSAGLFSGHDRTRFEVFGYDHGENDGSALRARLDAGFDRFVAVRHLDSQALAQRIRSDGIDILVDLKGWTRASRCDVLAWRPAPVQMHYLAYPGTLGADWCDYLIADATVIPPGMEQHYSESIIRLPHSYQINDRARAIAPPSNRQAAGLPEDAFVFCCFNQHYKILPGLFDLWMRLLRDTPGSILWLLDGHPRQRRRLQHEAERRGVPAARLIFAPPLPQAEHLSRLALADLALDTLPCNAHTTASDALWAGLPLLTCTADSFASRVAASCLLAAGLPELVTTTLADYAALARRLARQPDELAALRKRLASQRLDCPLFDTAATIRALEAGYEHAWQRALADQAPAGLDAPA</sequence>
<dbReference type="PANTHER" id="PTHR44998:SF1">
    <property type="entry name" value="UDP-N-ACETYLGLUCOSAMINE--PEPTIDE N-ACETYLGLUCOSAMINYLTRANSFERASE 110 KDA SUBUNIT"/>
    <property type="match status" value="1"/>
</dbReference>
<dbReference type="Proteomes" id="UP000317550">
    <property type="component" value="Chromosome"/>
</dbReference>
<accession>A0A516SKC8</accession>
<dbReference type="Gene3D" id="1.25.40.10">
    <property type="entry name" value="Tetratricopeptide repeat domain"/>
    <property type="match status" value="2"/>
</dbReference>
<dbReference type="InterPro" id="IPR011990">
    <property type="entry name" value="TPR-like_helical_dom_sf"/>
</dbReference>
<dbReference type="Pfam" id="PF13844">
    <property type="entry name" value="Glyco_transf_41"/>
    <property type="match status" value="2"/>
</dbReference>
<comment type="pathway">
    <text evidence="1">Protein modification; protein glycosylation.</text>
</comment>
<evidence type="ECO:0000313" key="11">
    <source>
        <dbReference type="Proteomes" id="UP000317550"/>
    </source>
</evidence>
<dbReference type="PROSITE" id="PS50005">
    <property type="entry name" value="TPR"/>
    <property type="match status" value="3"/>
</dbReference>
<gene>
    <name evidence="10" type="ORF">FNU76_20870</name>
</gene>
<reference evidence="11" key="1">
    <citation type="submission" date="2019-07" db="EMBL/GenBank/DDBJ databases">
        <title>Chitinimonas sp. nov., isolated from Ny-Alesund, arctica soil.</title>
        <authorList>
            <person name="Xu Q."/>
            <person name="Peng F."/>
        </authorList>
    </citation>
    <scope>NUCLEOTIDE SEQUENCE [LARGE SCALE GENOMIC DNA]</scope>
    <source>
        <strain evidence="11">R3-44</strain>
    </source>
</reference>
<proteinExistence type="inferred from homology"/>
<keyword evidence="11" id="KW-1185">Reference proteome</keyword>
<feature type="repeat" description="TPR" evidence="8">
    <location>
        <begin position="212"/>
        <end position="245"/>
    </location>
</feature>
<feature type="domain" description="O-GlcNAc transferase C-terminal" evidence="9">
    <location>
        <begin position="486"/>
        <end position="666"/>
    </location>
</feature>
<dbReference type="AlphaFoldDB" id="A0A516SKC8"/>
<keyword evidence="5 10" id="KW-0808">Transferase</keyword>
<feature type="domain" description="O-GlcNAc transferase C-terminal" evidence="9">
    <location>
        <begin position="317"/>
        <end position="479"/>
    </location>
</feature>
<evidence type="ECO:0000256" key="5">
    <source>
        <dbReference type="ARBA" id="ARBA00022679"/>
    </source>
</evidence>
<organism evidence="10 11">
    <name type="scientific">Chitinimonas arctica</name>
    <dbReference type="NCBI Taxonomy" id="2594795"/>
    <lineage>
        <taxon>Bacteria</taxon>
        <taxon>Pseudomonadati</taxon>
        <taxon>Pseudomonadota</taxon>
        <taxon>Betaproteobacteria</taxon>
        <taxon>Neisseriales</taxon>
        <taxon>Chitinibacteraceae</taxon>
        <taxon>Chitinimonas</taxon>
    </lineage>
</organism>
<comment type="similarity">
    <text evidence="2">Belongs to the glycosyltransferase 41 family. O-GlcNAc transferase subfamily.</text>
</comment>
<dbReference type="KEGG" id="cari:FNU76_20870"/>
<evidence type="ECO:0000256" key="8">
    <source>
        <dbReference type="PROSITE-ProRule" id="PRU00339"/>
    </source>
</evidence>
<evidence type="ECO:0000259" key="9">
    <source>
        <dbReference type="Pfam" id="PF13844"/>
    </source>
</evidence>
<dbReference type="OrthoDB" id="9814944at2"/>
<evidence type="ECO:0000256" key="7">
    <source>
        <dbReference type="ARBA" id="ARBA00022803"/>
    </source>
</evidence>
<dbReference type="PANTHER" id="PTHR44998">
    <property type="match status" value="1"/>
</dbReference>
<evidence type="ECO:0000256" key="2">
    <source>
        <dbReference type="ARBA" id="ARBA00005386"/>
    </source>
</evidence>
<dbReference type="Gene3D" id="3.40.50.2000">
    <property type="entry name" value="Glycogen Phosphorylase B"/>
    <property type="match status" value="1"/>
</dbReference>
<dbReference type="SMART" id="SM00028">
    <property type="entry name" value="TPR"/>
    <property type="match status" value="5"/>
</dbReference>
<keyword evidence="7 8" id="KW-0802">TPR repeat</keyword>
<dbReference type="InterPro" id="IPR029489">
    <property type="entry name" value="OGT/SEC/SPY_C"/>
</dbReference>
<dbReference type="EC" id="2.4.1.255" evidence="3"/>
<protein>
    <recommendedName>
        <fullName evidence="3">protein O-GlcNAc transferase</fullName>
        <ecNumber evidence="3">2.4.1.255</ecNumber>
    </recommendedName>
</protein>
<evidence type="ECO:0000256" key="6">
    <source>
        <dbReference type="ARBA" id="ARBA00022737"/>
    </source>
</evidence>
<dbReference type="Pfam" id="PF13181">
    <property type="entry name" value="TPR_8"/>
    <property type="match status" value="2"/>
</dbReference>
<evidence type="ECO:0000256" key="4">
    <source>
        <dbReference type="ARBA" id="ARBA00022676"/>
    </source>
</evidence>
<dbReference type="Gene3D" id="3.40.50.11380">
    <property type="match status" value="1"/>
</dbReference>
<evidence type="ECO:0000256" key="1">
    <source>
        <dbReference type="ARBA" id="ARBA00004922"/>
    </source>
</evidence>